<feature type="compositionally biased region" description="Low complexity" evidence="1">
    <location>
        <begin position="13"/>
        <end position="28"/>
    </location>
</feature>
<evidence type="ECO:0000313" key="3">
    <source>
        <dbReference type="Proteomes" id="UP001189429"/>
    </source>
</evidence>
<feature type="region of interest" description="Disordered" evidence="1">
    <location>
        <begin position="69"/>
        <end position="236"/>
    </location>
</feature>
<feature type="compositionally biased region" description="Basic and acidic residues" evidence="1">
    <location>
        <begin position="101"/>
        <end position="115"/>
    </location>
</feature>
<feature type="compositionally biased region" description="Low complexity" evidence="1">
    <location>
        <begin position="116"/>
        <end position="135"/>
    </location>
</feature>
<organism evidence="2 3">
    <name type="scientific">Prorocentrum cordatum</name>
    <dbReference type="NCBI Taxonomy" id="2364126"/>
    <lineage>
        <taxon>Eukaryota</taxon>
        <taxon>Sar</taxon>
        <taxon>Alveolata</taxon>
        <taxon>Dinophyceae</taxon>
        <taxon>Prorocentrales</taxon>
        <taxon>Prorocentraceae</taxon>
        <taxon>Prorocentrum</taxon>
    </lineage>
</organism>
<feature type="region of interest" description="Disordered" evidence="1">
    <location>
        <begin position="1"/>
        <end position="38"/>
    </location>
</feature>
<feature type="compositionally biased region" description="Gly residues" evidence="1">
    <location>
        <begin position="1"/>
        <end position="12"/>
    </location>
</feature>
<feature type="compositionally biased region" description="Basic and acidic residues" evidence="1">
    <location>
        <begin position="192"/>
        <end position="208"/>
    </location>
</feature>
<evidence type="ECO:0008006" key="4">
    <source>
        <dbReference type="Google" id="ProtNLM"/>
    </source>
</evidence>
<feature type="compositionally biased region" description="Basic and acidic residues" evidence="1">
    <location>
        <begin position="78"/>
        <end position="93"/>
    </location>
</feature>
<dbReference type="EMBL" id="CAUYUJ010022067">
    <property type="protein sequence ID" value="CAK0908731.1"/>
    <property type="molecule type" value="Genomic_DNA"/>
</dbReference>
<sequence>ARRGGAHGGGRSARGPRAAAAAMGDGTAWKPRSVEESVDGGVHPAVAAMRLSGATSAPSLSIASLQKLGMTPGSLFPPEKKSRLESPTREEGGKKKKKEKKDKDREKEKKEKKESSSSSGSGSGSSSGSASSSSSSKKKKKKEKKEKKREKKRKKDEAEAGGAGAEDPVPAAGSLQLTVDSCSGDDEGDDQPPAKRKDAEAVRKKLGQEEAEAPAEEAAAVASREPEAPDPNSPALIVQALENRDLSVLDRAVGVLRRGGRSARPWQALLPA</sequence>
<accession>A0ABN9Y7V7</accession>
<proteinExistence type="predicted"/>
<feature type="compositionally biased region" description="Basic residues" evidence="1">
    <location>
        <begin position="136"/>
        <end position="154"/>
    </location>
</feature>
<keyword evidence="3" id="KW-1185">Reference proteome</keyword>
<feature type="non-terminal residue" evidence="2">
    <location>
        <position position="1"/>
    </location>
</feature>
<name>A0ABN9Y7V7_9DINO</name>
<reference evidence="2" key="1">
    <citation type="submission" date="2023-10" db="EMBL/GenBank/DDBJ databases">
        <authorList>
            <person name="Chen Y."/>
            <person name="Shah S."/>
            <person name="Dougan E. K."/>
            <person name="Thang M."/>
            <person name="Chan C."/>
        </authorList>
    </citation>
    <scope>NUCLEOTIDE SEQUENCE [LARGE SCALE GENOMIC DNA]</scope>
</reference>
<evidence type="ECO:0000256" key="1">
    <source>
        <dbReference type="SAM" id="MobiDB-lite"/>
    </source>
</evidence>
<evidence type="ECO:0000313" key="2">
    <source>
        <dbReference type="EMBL" id="CAK0908731.1"/>
    </source>
</evidence>
<gene>
    <name evidence="2" type="ORF">PCOR1329_LOCUS83333</name>
</gene>
<dbReference type="Proteomes" id="UP001189429">
    <property type="component" value="Unassembled WGS sequence"/>
</dbReference>
<comment type="caution">
    <text evidence="2">The sequence shown here is derived from an EMBL/GenBank/DDBJ whole genome shotgun (WGS) entry which is preliminary data.</text>
</comment>
<protein>
    <recommendedName>
        <fullName evidence="4">ADP-ribosylation factor-like protein 6-interacting protein 4</fullName>
    </recommendedName>
</protein>